<comment type="caution">
    <text evidence="1">The sequence shown here is derived from an EMBL/GenBank/DDBJ whole genome shotgun (WGS) entry which is preliminary data.</text>
</comment>
<organism evidence="1 2">
    <name type="scientific">Ottowia thiooxydans</name>
    <dbReference type="NCBI Taxonomy" id="219182"/>
    <lineage>
        <taxon>Bacteria</taxon>
        <taxon>Pseudomonadati</taxon>
        <taxon>Pseudomonadota</taxon>
        <taxon>Betaproteobacteria</taxon>
        <taxon>Burkholderiales</taxon>
        <taxon>Comamonadaceae</taxon>
        <taxon>Ottowia</taxon>
    </lineage>
</organism>
<evidence type="ECO:0000313" key="2">
    <source>
        <dbReference type="Proteomes" id="UP001549320"/>
    </source>
</evidence>
<reference evidence="1 2" key="1">
    <citation type="submission" date="2024-06" db="EMBL/GenBank/DDBJ databases">
        <title>Sorghum-associated microbial communities from plants grown in Nebraska, USA.</title>
        <authorList>
            <person name="Schachtman D."/>
        </authorList>
    </citation>
    <scope>NUCLEOTIDE SEQUENCE [LARGE SCALE GENOMIC DNA]</scope>
    <source>
        <strain evidence="1 2">2709</strain>
    </source>
</reference>
<gene>
    <name evidence="1" type="ORF">ABIE13_000076</name>
</gene>
<keyword evidence="2" id="KW-1185">Reference proteome</keyword>
<sequence length="86" mass="9311">MNSPYLTDAEIDEMCDGLEINAAKVRHLQSFGLTVNRKPNGRPLVLRSHSDAVLSGQAEAIAKAEAPPPQLNTAGIIELFSRRKVA</sequence>
<protein>
    <submittedName>
        <fullName evidence="1">NADH:ubiquinone oxidoreductase subunit E</fullName>
    </submittedName>
</protein>
<dbReference type="RefSeq" id="WP_354440170.1">
    <property type="nucleotide sequence ID" value="NZ_JBEPSH010000001.1"/>
</dbReference>
<dbReference type="Proteomes" id="UP001549320">
    <property type="component" value="Unassembled WGS sequence"/>
</dbReference>
<accession>A0ABV2Q1T4</accession>
<dbReference type="EMBL" id="JBEPSH010000001">
    <property type="protein sequence ID" value="MET4574979.1"/>
    <property type="molecule type" value="Genomic_DNA"/>
</dbReference>
<proteinExistence type="predicted"/>
<evidence type="ECO:0000313" key="1">
    <source>
        <dbReference type="EMBL" id="MET4574979.1"/>
    </source>
</evidence>
<name>A0ABV2Q1T4_9BURK</name>